<dbReference type="CDD" id="cd00067">
    <property type="entry name" value="GAL4"/>
    <property type="match status" value="1"/>
</dbReference>
<feature type="region of interest" description="Disordered" evidence="6">
    <location>
        <begin position="590"/>
        <end position="620"/>
    </location>
</feature>
<evidence type="ECO:0000313" key="10">
    <source>
        <dbReference type="Proteomes" id="UP000800036"/>
    </source>
</evidence>
<dbReference type="CDD" id="cd12148">
    <property type="entry name" value="fungal_TF_MHR"/>
    <property type="match status" value="1"/>
</dbReference>
<protein>
    <recommendedName>
        <fullName evidence="8">Zn(2)-C6 fungal-type domain-containing protein</fullName>
    </recommendedName>
</protein>
<dbReference type="OrthoDB" id="4161332at2759"/>
<keyword evidence="10" id="KW-1185">Reference proteome</keyword>
<evidence type="ECO:0000256" key="7">
    <source>
        <dbReference type="SAM" id="Phobius"/>
    </source>
</evidence>
<dbReference type="EMBL" id="ML976711">
    <property type="protein sequence ID" value="KAF1969260.1"/>
    <property type="molecule type" value="Genomic_DNA"/>
</dbReference>
<gene>
    <name evidence="9" type="ORF">BU23DRAFT_539784</name>
</gene>
<feature type="region of interest" description="Disordered" evidence="6">
    <location>
        <begin position="744"/>
        <end position="774"/>
    </location>
</feature>
<dbReference type="SUPFAM" id="SSF57701">
    <property type="entry name" value="Zn2/Cys6 DNA-binding domain"/>
    <property type="match status" value="1"/>
</dbReference>
<keyword evidence="5" id="KW-0539">Nucleus</keyword>
<dbReference type="Proteomes" id="UP000800036">
    <property type="component" value="Unassembled WGS sequence"/>
</dbReference>
<keyword evidence="7" id="KW-0812">Transmembrane</keyword>
<dbReference type="GO" id="GO:0008270">
    <property type="term" value="F:zinc ion binding"/>
    <property type="evidence" value="ECO:0007669"/>
    <property type="project" value="InterPro"/>
</dbReference>
<dbReference type="InterPro" id="IPR007219">
    <property type="entry name" value="XnlR_reg_dom"/>
</dbReference>
<dbReference type="AlphaFoldDB" id="A0A6A5UXW2"/>
<dbReference type="SMART" id="SM00066">
    <property type="entry name" value="GAL4"/>
    <property type="match status" value="1"/>
</dbReference>
<name>A0A6A5UXW2_9PLEO</name>
<evidence type="ECO:0000256" key="3">
    <source>
        <dbReference type="ARBA" id="ARBA00023015"/>
    </source>
</evidence>
<keyword evidence="3" id="KW-0805">Transcription regulation</keyword>
<dbReference type="SMART" id="SM00906">
    <property type="entry name" value="Fungal_trans"/>
    <property type="match status" value="1"/>
</dbReference>
<keyword evidence="7" id="KW-0472">Membrane</keyword>
<dbReference type="PROSITE" id="PS50048">
    <property type="entry name" value="ZN2_CY6_FUNGAL_2"/>
    <property type="match status" value="1"/>
</dbReference>
<dbReference type="PANTHER" id="PTHR47338">
    <property type="entry name" value="ZN(II)2CYS6 TRANSCRIPTION FACTOR (EUROFUNG)-RELATED"/>
    <property type="match status" value="1"/>
</dbReference>
<evidence type="ECO:0000256" key="5">
    <source>
        <dbReference type="ARBA" id="ARBA00023242"/>
    </source>
</evidence>
<organism evidence="9 10">
    <name type="scientific">Bimuria novae-zelandiae CBS 107.79</name>
    <dbReference type="NCBI Taxonomy" id="1447943"/>
    <lineage>
        <taxon>Eukaryota</taxon>
        <taxon>Fungi</taxon>
        <taxon>Dikarya</taxon>
        <taxon>Ascomycota</taxon>
        <taxon>Pezizomycotina</taxon>
        <taxon>Dothideomycetes</taxon>
        <taxon>Pleosporomycetidae</taxon>
        <taxon>Pleosporales</taxon>
        <taxon>Massarineae</taxon>
        <taxon>Didymosphaeriaceae</taxon>
        <taxon>Bimuria</taxon>
    </lineage>
</organism>
<evidence type="ECO:0000313" key="9">
    <source>
        <dbReference type="EMBL" id="KAF1969260.1"/>
    </source>
</evidence>
<dbReference type="Gene3D" id="4.10.240.10">
    <property type="entry name" value="Zn(2)-C6 fungal-type DNA-binding domain"/>
    <property type="match status" value="1"/>
</dbReference>
<comment type="subcellular location">
    <subcellularLocation>
        <location evidence="1">Nucleus</location>
    </subcellularLocation>
</comment>
<accession>A0A6A5UXW2</accession>
<feature type="region of interest" description="Disordered" evidence="6">
    <location>
        <begin position="694"/>
        <end position="717"/>
    </location>
</feature>
<evidence type="ECO:0000259" key="8">
    <source>
        <dbReference type="PROSITE" id="PS50048"/>
    </source>
</evidence>
<dbReference type="GO" id="GO:0006351">
    <property type="term" value="P:DNA-templated transcription"/>
    <property type="evidence" value="ECO:0007669"/>
    <property type="project" value="InterPro"/>
</dbReference>
<dbReference type="GO" id="GO:0005634">
    <property type="term" value="C:nucleus"/>
    <property type="evidence" value="ECO:0007669"/>
    <property type="project" value="UniProtKB-SubCell"/>
</dbReference>
<proteinExistence type="predicted"/>
<evidence type="ECO:0000256" key="4">
    <source>
        <dbReference type="ARBA" id="ARBA00023163"/>
    </source>
</evidence>
<sequence>MRNPVACVSCRSAKQKCIHNDAPPCDRCKAAGRADLCEFPPPGTSAIHRRPKRPRQDDGPTPPAASSAAQQPYRTAGSEPTAAPSALSPAATASLLDSLDPFDLLTDEVVNSYLRCSYKWSFHHTPTLLLHIRDRTLESWMVWAMLALAIRFVKEPPTPFRTQIEASNAYAAYARQIVQSDLETPSISRVQALLMLTGHDWGAGNGRRAWIYLGMAIRLIEVMDMTREPKCPRNRKLTREEFIEAEVRRRTAWTCFLMDSLLSGGRGRKRSLAASDMAIQLPCEREDFVFGEPKCTQRLDGSIHMPPLSLDVGELGIIAYSLRAANIWGKVARWACSEELKTQLPWTMTSQFQQLTYELGNWKNSLPLRLQYDLFSLHSHNAVDQGQAYCYMHCIYFMSTMFLHRAYLPVLGPRNTPEEGLPQYNQHRERWQMWQKSSRRDLFSEASTVLDMLEEMRNFGVFFLRGLVPWIGFTIYTAVGVMLYSYNFPSGEDDPRVTEKARERVIRGCTCLKEMRNTWPMSVTWFETIKRMQAYYRSVLGQDGPVSPDERQALRRAMVDYGALQPSPVQKPVDFKASVDGNVVRSSIAHEQAPSQEAPAPVSTPTQHQMVSPPESTPNGYTSKMGWNGQQTIPPLEDDDTFNLNFDFTSADMEEMMKDATQDFWASFPGEVGVVAPAFAGVGPQPLYRELAPRHANVNSHRTSRTNSTSRVTRRRRDTDSYAIRNFHTLRTHRVPTWPVTNTALSHSSRPRIQRHQPNPILQDQPLSTRTNLPQASTRTDLQVASMGVYYETIPDSLKPWILDQKMLFVGTAPLSPTGHINISPKGGKQFGIISPTQFWYLDLTGSGVETHAHLHEPNNGRICVMFIAYDGPPRIVRIWGTGRAVENGTLEWDAFVRENKVNTIPGSRSIILVDVHQCATSCGFSVPTYEWTGWRTTLDDFFAAKEKKYKAGKEEESLDRYWAFKSQLSIDGMPGMKRGYEYALKNNVAPLKKWVGRWAPRESGPRPAQQISPVHIIAVAVLSFVIGVTLALTMAPPDFVKKVQHKEFFL</sequence>
<evidence type="ECO:0000256" key="6">
    <source>
        <dbReference type="SAM" id="MobiDB-lite"/>
    </source>
</evidence>
<feature type="region of interest" description="Disordered" evidence="6">
    <location>
        <begin position="36"/>
        <end position="86"/>
    </location>
</feature>
<keyword evidence="2" id="KW-0479">Metal-binding</keyword>
<keyword evidence="4" id="KW-0804">Transcription</keyword>
<dbReference type="PROSITE" id="PS00463">
    <property type="entry name" value="ZN2_CY6_FUNGAL_1"/>
    <property type="match status" value="1"/>
</dbReference>
<feature type="compositionally biased region" description="Low complexity" evidence="6">
    <location>
        <begin position="698"/>
        <end position="711"/>
    </location>
</feature>
<feature type="domain" description="Zn(2)-C6 fungal-type" evidence="8">
    <location>
        <begin position="6"/>
        <end position="39"/>
    </location>
</feature>
<dbReference type="PANTHER" id="PTHR47338:SF5">
    <property type="entry name" value="ZN(II)2CYS6 TRANSCRIPTION FACTOR (EUROFUNG)"/>
    <property type="match status" value="1"/>
</dbReference>
<feature type="transmembrane region" description="Helical" evidence="7">
    <location>
        <begin position="1015"/>
        <end position="1036"/>
    </location>
</feature>
<dbReference type="Pfam" id="PF04082">
    <property type="entry name" value="Fungal_trans"/>
    <property type="match status" value="1"/>
</dbReference>
<feature type="transmembrane region" description="Helical" evidence="7">
    <location>
        <begin position="462"/>
        <end position="486"/>
    </location>
</feature>
<dbReference type="InterPro" id="IPR001138">
    <property type="entry name" value="Zn2Cys6_DnaBD"/>
</dbReference>
<dbReference type="GO" id="GO:0003677">
    <property type="term" value="F:DNA binding"/>
    <property type="evidence" value="ECO:0007669"/>
    <property type="project" value="InterPro"/>
</dbReference>
<keyword evidence="7" id="KW-1133">Transmembrane helix</keyword>
<evidence type="ECO:0000256" key="1">
    <source>
        <dbReference type="ARBA" id="ARBA00004123"/>
    </source>
</evidence>
<dbReference type="InterPro" id="IPR036864">
    <property type="entry name" value="Zn2-C6_fun-type_DNA-bd_sf"/>
</dbReference>
<feature type="compositionally biased region" description="Polar residues" evidence="6">
    <location>
        <begin position="756"/>
        <end position="774"/>
    </location>
</feature>
<evidence type="ECO:0000256" key="2">
    <source>
        <dbReference type="ARBA" id="ARBA00022723"/>
    </source>
</evidence>
<reference evidence="9" key="1">
    <citation type="journal article" date="2020" name="Stud. Mycol.">
        <title>101 Dothideomycetes genomes: a test case for predicting lifestyles and emergence of pathogens.</title>
        <authorList>
            <person name="Haridas S."/>
            <person name="Albert R."/>
            <person name="Binder M."/>
            <person name="Bloem J."/>
            <person name="Labutti K."/>
            <person name="Salamov A."/>
            <person name="Andreopoulos B."/>
            <person name="Baker S."/>
            <person name="Barry K."/>
            <person name="Bills G."/>
            <person name="Bluhm B."/>
            <person name="Cannon C."/>
            <person name="Castanera R."/>
            <person name="Culley D."/>
            <person name="Daum C."/>
            <person name="Ezra D."/>
            <person name="Gonzalez J."/>
            <person name="Henrissat B."/>
            <person name="Kuo A."/>
            <person name="Liang C."/>
            <person name="Lipzen A."/>
            <person name="Lutzoni F."/>
            <person name="Magnuson J."/>
            <person name="Mondo S."/>
            <person name="Nolan M."/>
            <person name="Ohm R."/>
            <person name="Pangilinan J."/>
            <person name="Park H.-J."/>
            <person name="Ramirez L."/>
            <person name="Alfaro M."/>
            <person name="Sun H."/>
            <person name="Tritt A."/>
            <person name="Yoshinaga Y."/>
            <person name="Zwiers L.-H."/>
            <person name="Turgeon B."/>
            <person name="Goodwin S."/>
            <person name="Spatafora J."/>
            <person name="Crous P."/>
            <person name="Grigoriev I."/>
        </authorList>
    </citation>
    <scope>NUCLEOTIDE SEQUENCE</scope>
    <source>
        <strain evidence="9">CBS 107.79</strain>
    </source>
</reference>
<dbReference type="InterPro" id="IPR050815">
    <property type="entry name" value="TF_fung"/>
</dbReference>
<dbReference type="GO" id="GO:0000981">
    <property type="term" value="F:DNA-binding transcription factor activity, RNA polymerase II-specific"/>
    <property type="evidence" value="ECO:0007669"/>
    <property type="project" value="InterPro"/>
</dbReference>